<dbReference type="PANTHER" id="PTHR30363">
    <property type="entry name" value="HTH-TYPE TRANSCRIPTIONAL REGULATOR SRLR-RELATED"/>
    <property type="match status" value="1"/>
</dbReference>
<accession>A0A455T033</accession>
<dbReference type="InterPro" id="IPR001034">
    <property type="entry name" value="DeoR_HTH"/>
</dbReference>
<dbReference type="Pfam" id="PF00455">
    <property type="entry name" value="DeoRC"/>
    <property type="match status" value="1"/>
</dbReference>
<dbReference type="InterPro" id="IPR036388">
    <property type="entry name" value="WH-like_DNA-bd_sf"/>
</dbReference>
<dbReference type="PRINTS" id="PR00037">
    <property type="entry name" value="HTHLACR"/>
</dbReference>
<reference evidence="4" key="1">
    <citation type="submission" date="2018-12" db="EMBL/GenBank/DDBJ databases">
        <title>Novel natural products biosynthetic potential of the class Ktedonobacteria.</title>
        <authorList>
            <person name="Zheng Y."/>
            <person name="Saitou A."/>
            <person name="Wang C.M."/>
            <person name="Toyoda A."/>
            <person name="Minakuchi Y."/>
            <person name="Sekiguchi Y."/>
            <person name="Ueda K."/>
            <person name="Takano H."/>
            <person name="Sakai Y."/>
            <person name="Yokota A."/>
            <person name="Yabe S."/>
        </authorList>
    </citation>
    <scope>NUCLEOTIDE SEQUENCE</scope>
    <source>
        <strain evidence="4">A3-2</strain>
    </source>
</reference>
<dbReference type="InterPro" id="IPR014036">
    <property type="entry name" value="DeoR-like_C"/>
</dbReference>
<sequence>MKKETKIIAQERRRKIFEIIESSGIASVRDLAQRFAVSSITVVRDLQELEEQGLIRRVHGGAISLRGASYEPPFSARETEHAEEKRRIAARAVELVNDGESLILDVGTTTLEIARALKGKRNLTVLVTNLRAALELANQSAIQVIVVGGKLRPSELSLVGHLAERTLRSFQVDKAFIAVGGITIEHGLTEFNFEEAGTKQAMLERARRRIVVADHSKFGKVMLTTVAPLSAVDTIITDSGLDRETLARLRELGIEVILA</sequence>
<protein>
    <submittedName>
        <fullName evidence="4">DeoR family transcriptional regulator</fullName>
    </submittedName>
</protein>
<dbReference type="EMBL" id="AP019377">
    <property type="protein sequence ID" value="BBH92701.1"/>
    <property type="molecule type" value="Genomic_DNA"/>
</dbReference>
<dbReference type="InterPro" id="IPR037171">
    <property type="entry name" value="NagB/RpiA_transferase-like"/>
</dbReference>
<dbReference type="SUPFAM" id="SSF100950">
    <property type="entry name" value="NagB/RpiA/CoA transferase-like"/>
    <property type="match status" value="1"/>
</dbReference>
<evidence type="ECO:0000256" key="1">
    <source>
        <dbReference type="ARBA" id="ARBA00023015"/>
    </source>
</evidence>
<dbReference type="InterPro" id="IPR050313">
    <property type="entry name" value="Carb_Metab_HTH_regulators"/>
</dbReference>
<dbReference type="PROSITE" id="PS51000">
    <property type="entry name" value="HTH_DEOR_2"/>
    <property type="match status" value="1"/>
</dbReference>
<proteinExistence type="predicted"/>
<dbReference type="AlphaFoldDB" id="A0A455T033"/>
<dbReference type="PANTHER" id="PTHR30363:SF44">
    <property type="entry name" value="AGA OPERON TRANSCRIPTIONAL REPRESSOR-RELATED"/>
    <property type="match status" value="1"/>
</dbReference>
<dbReference type="SMART" id="SM01134">
    <property type="entry name" value="DeoRC"/>
    <property type="match status" value="1"/>
</dbReference>
<keyword evidence="1" id="KW-0805">Transcription regulation</keyword>
<keyword evidence="2" id="KW-0804">Transcription</keyword>
<evidence type="ECO:0000313" key="4">
    <source>
        <dbReference type="EMBL" id="BBH92701.1"/>
    </source>
</evidence>
<dbReference type="Gene3D" id="1.10.10.10">
    <property type="entry name" value="Winged helix-like DNA-binding domain superfamily/Winged helix DNA-binding domain"/>
    <property type="match status" value="1"/>
</dbReference>
<gene>
    <name evidence="4" type="ORF">KTA_09000</name>
</gene>
<evidence type="ECO:0000259" key="3">
    <source>
        <dbReference type="PROSITE" id="PS51000"/>
    </source>
</evidence>
<evidence type="ECO:0000256" key="2">
    <source>
        <dbReference type="ARBA" id="ARBA00023163"/>
    </source>
</evidence>
<organism evidence="4">
    <name type="scientific">Thermogemmatispora argillosa</name>
    <dbReference type="NCBI Taxonomy" id="2045280"/>
    <lineage>
        <taxon>Bacteria</taxon>
        <taxon>Bacillati</taxon>
        <taxon>Chloroflexota</taxon>
        <taxon>Ktedonobacteria</taxon>
        <taxon>Thermogemmatisporales</taxon>
        <taxon>Thermogemmatisporaceae</taxon>
        <taxon>Thermogemmatispora</taxon>
    </lineage>
</organism>
<feature type="domain" description="HTH deoR-type" evidence="3">
    <location>
        <begin position="9"/>
        <end position="64"/>
    </location>
</feature>
<dbReference type="InterPro" id="IPR036390">
    <property type="entry name" value="WH_DNA-bd_sf"/>
</dbReference>
<dbReference type="Gene3D" id="3.40.50.1360">
    <property type="match status" value="1"/>
</dbReference>
<dbReference type="SMART" id="SM00420">
    <property type="entry name" value="HTH_DEOR"/>
    <property type="match status" value="1"/>
</dbReference>
<dbReference type="GO" id="GO:0003700">
    <property type="term" value="F:DNA-binding transcription factor activity"/>
    <property type="evidence" value="ECO:0007669"/>
    <property type="project" value="InterPro"/>
</dbReference>
<dbReference type="SUPFAM" id="SSF46785">
    <property type="entry name" value="Winged helix' DNA-binding domain"/>
    <property type="match status" value="1"/>
</dbReference>
<dbReference type="Pfam" id="PF08220">
    <property type="entry name" value="HTH_DeoR"/>
    <property type="match status" value="1"/>
</dbReference>
<name>A0A455T033_9CHLR</name>